<evidence type="ECO:0008006" key="4">
    <source>
        <dbReference type="Google" id="ProtNLM"/>
    </source>
</evidence>
<keyword evidence="1" id="KW-1133">Transmembrane helix</keyword>
<comment type="caution">
    <text evidence="2">The sequence shown here is derived from an EMBL/GenBank/DDBJ whole genome shotgun (WGS) entry which is preliminary data.</text>
</comment>
<evidence type="ECO:0000313" key="2">
    <source>
        <dbReference type="EMBL" id="KAI1613526.1"/>
    </source>
</evidence>
<gene>
    <name evidence="2" type="ORF">EDD36DRAFT_463416</name>
</gene>
<protein>
    <recommendedName>
        <fullName evidence="4">Adhesin domain-containing protein</fullName>
    </recommendedName>
</protein>
<keyword evidence="1" id="KW-0472">Membrane</keyword>
<feature type="transmembrane region" description="Helical" evidence="1">
    <location>
        <begin position="38"/>
        <end position="56"/>
    </location>
</feature>
<keyword evidence="3" id="KW-1185">Reference proteome</keyword>
<proteinExistence type="predicted"/>
<accession>A0AAN6DVS6</accession>
<dbReference type="Proteomes" id="UP001203852">
    <property type="component" value="Unassembled WGS sequence"/>
</dbReference>
<evidence type="ECO:0000256" key="1">
    <source>
        <dbReference type="SAM" id="Phobius"/>
    </source>
</evidence>
<dbReference type="EMBL" id="MU404353">
    <property type="protein sequence ID" value="KAI1613526.1"/>
    <property type="molecule type" value="Genomic_DNA"/>
</dbReference>
<organism evidence="2 3">
    <name type="scientific">Exophiala viscosa</name>
    <dbReference type="NCBI Taxonomy" id="2486360"/>
    <lineage>
        <taxon>Eukaryota</taxon>
        <taxon>Fungi</taxon>
        <taxon>Dikarya</taxon>
        <taxon>Ascomycota</taxon>
        <taxon>Pezizomycotina</taxon>
        <taxon>Eurotiomycetes</taxon>
        <taxon>Chaetothyriomycetidae</taxon>
        <taxon>Chaetothyriales</taxon>
        <taxon>Herpotrichiellaceae</taxon>
        <taxon>Exophiala</taxon>
    </lineage>
</organism>
<dbReference type="AlphaFoldDB" id="A0AAN6DVS6"/>
<sequence length="429" mass="46468">MSTTPYYDEKAPLVLEQELPAPVPVTIRHKRPNVFLRLIKFTIAFFGTLLVLDLFMHGPAARGISRGCHGMRPHHGHHGKHGHDGGDGHQHPFPPIDNWKPFEGTTHFEFDPKVASSFSVRGAKPFGKVVFETSKLSDKVVIDLDIKTNKIDKDHEVVVKEEAGGLTISTPNTGHLKIHTAARIQIPSNIIGTFGIPSFEVDVPRFMVDYSELPESLEIGAFTVRVAKGFVKPGLVHTNTTTISIAEGAIRGTLTHARNNTDVNVVKGNAELNIPKISSGSEGTTTVHLGNGHLNGSFAIYNSTAIDVAKGSIWIDADFMDNEHRADFSTKLGSGYKRVFVNSIASERLFSSSHNSVAGDQLITYPANFQGTIDARGVVGNVKLAGEDLDVEKVIGGLVGKQGDSDRNYITVKAVKGALDILVGDEDEE</sequence>
<name>A0AAN6DVS6_9EURO</name>
<reference evidence="2" key="1">
    <citation type="journal article" date="2022" name="bioRxiv">
        <title>Deciphering the potential niche of two novel black yeast fungi from a biological soil crust based on their genomes, phenotypes, and melanin regulation.</title>
        <authorList>
            <consortium name="DOE Joint Genome Institute"/>
            <person name="Carr E.C."/>
            <person name="Barton Q."/>
            <person name="Grambo S."/>
            <person name="Sullivan M."/>
            <person name="Renfro C.M."/>
            <person name="Kuo A."/>
            <person name="Pangilinan J."/>
            <person name="Lipzen A."/>
            <person name="Keymanesh K."/>
            <person name="Savage E."/>
            <person name="Barry K."/>
            <person name="Grigoriev I.V."/>
            <person name="Riekhof W.R."/>
            <person name="Harris S.S."/>
        </authorList>
    </citation>
    <scope>NUCLEOTIDE SEQUENCE</scope>
    <source>
        <strain evidence="2">JF 03-4F</strain>
    </source>
</reference>
<evidence type="ECO:0000313" key="3">
    <source>
        <dbReference type="Proteomes" id="UP001203852"/>
    </source>
</evidence>
<keyword evidence="1" id="KW-0812">Transmembrane</keyword>